<keyword evidence="3" id="KW-0804">Transcription</keyword>
<dbReference type="Proteomes" id="UP000462435">
    <property type="component" value="Unassembled WGS sequence"/>
</dbReference>
<evidence type="ECO:0000259" key="5">
    <source>
        <dbReference type="PROSITE" id="PS51078"/>
    </source>
</evidence>
<dbReference type="SUPFAM" id="SSF55781">
    <property type="entry name" value="GAF domain-like"/>
    <property type="match status" value="1"/>
</dbReference>
<evidence type="ECO:0000313" key="6">
    <source>
        <dbReference type="EMBL" id="KAF1043987.1"/>
    </source>
</evidence>
<protein>
    <submittedName>
        <fullName evidence="6">Transcriptional regulator KdgR</fullName>
    </submittedName>
</protein>
<evidence type="ECO:0000256" key="1">
    <source>
        <dbReference type="ARBA" id="ARBA00023015"/>
    </source>
</evidence>
<dbReference type="Gene3D" id="1.10.10.10">
    <property type="entry name" value="Winged helix-like DNA-binding domain superfamily/Winged helix DNA-binding domain"/>
    <property type="match status" value="1"/>
</dbReference>
<dbReference type="GO" id="GO:0003700">
    <property type="term" value="F:DNA-binding transcription factor activity"/>
    <property type="evidence" value="ECO:0007669"/>
    <property type="project" value="TreeGrafter"/>
</dbReference>
<evidence type="ECO:0000256" key="3">
    <source>
        <dbReference type="ARBA" id="ARBA00023163"/>
    </source>
</evidence>
<proteinExistence type="predicted"/>
<dbReference type="PROSITE" id="PS51077">
    <property type="entry name" value="HTH_ICLR"/>
    <property type="match status" value="1"/>
</dbReference>
<feature type="domain" description="IclR-ED" evidence="5">
    <location>
        <begin position="67"/>
        <end position="249"/>
    </location>
</feature>
<dbReference type="InterPro" id="IPR005471">
    <property type="entry name" value="Tscrpt_reg_IclR_N"/>
</dbReference>
<accession>A0A7V8FWZ2</accession>
<evidence type="ECO:0000256" key="2">
    <source>
        <dbReference type="ARBA" id="ARBA00023125"/>
    </source>
</evidence>
<evidence type="ECO:0000259" key="4">
    <source>
        <dbReference type="PROSITE" id="PS51077"/>
    </source>
</evidence>
<gene>
    <name evidence="6" type="primary">kdgR_2</name>
    <name evidence="6" type="ORF">GAK35_01955</name>
</gene>
<dbReference type="InterPro" id="IPR029016">
    <property type="entry name" value="GAF-like_dom_sf"/>
</dbReference>
<organism evidence="6 7">
    <name type="scientific">Herbaspirillum frisingense</name>
    <dbReference type="NCBI Taxonomy" id="92645"/>
    <lineage>
        <taxon>Bacteria</taxon>
        <taxon>Pseudomonadati</taxon>
        <taxon>Pseudomonadota</taxon>
        <taxon>Betaproteobacteria</taxon>
        <taxon>Burkholderiales</taxon>
        <taxon>Oxalobacteraceae</taxon>
        <taxon>Herbaspirillum</taxon>
    </lineage>
</organism>
<dbReference type="InterPro" id="IPR014757">
    <property type="entry name" value="Tscrpt_reg_IclR_C"/>
</dbReference>
<dbReference type="SMART" id="SM00346">
    <property type="entry name" value="HTH_ICLR"/>
    <property type="match status" value="1"/>
</dbReference>
<dbReference type="InterPro" id="IPR050707">
    <property type="entry name" value="HTH_MetabolicPath_Reg"/>
</dbReference>
<dbReference type="AlphaFoldDB" id="A0A7V8FWZ2"/>
<dbReference type="EMBL" id="WNDX01000050">
    <property type="protein sequence ID" value="KAF1043987.1"/>
    <property type="molecule type" value="Genomic_DNA"/>
</dbReference>
<dbReference type="PROSITE" id="PS51078">
    <property type="entry name" value="ICLR_ED"/>
    <property type="match status" value="1"/>
</dbReference>
<comment type="caution">
    <text evidence="6">The sequence shown here is derived from an EMBL/GenBank/DDBJ whole genome shotgun (WGS) entry which is preliminary data.</text>
</comment>
<name>A0A7V8FWZ2_9BURK</name>
<evidence type="ECO:0000313" key="7">
    <source>
        <dbReference type="Proteomes" id="UP000462435"/>
    </source>
</evidence>
<keyword evidence="2" id="KW-0238">DNA-binding</keyword>
<dbReference type="Pfam" id="PF09339">
    <property type="entry name" value="HTH_IclR"/>
    <property type="match status" value="1"/>
</dbReference>
<keyword evidence="1" id="KW-0805">Transcription regulation</keyword>
<dbReference type="Gene3D" id="3.30.450.40">
    <property type="match status" value="1"/>
</dbReference>
<dbReference type="InterPro" id="IPR036390">
    <property type="entry name" value="WH_DNA-bd_sf"/>
</dbReference>
<dbReference type="GO" id="GO:0003677">
    <property type="term" value="F:DNA binding"/>
    <property type="evidence" value="ECO:0007669"/>
    <property type="project" value="UniProtKB-KW"/>
</dbReference>
<dbReference type="Pfam" id="PF01614">
    <property type="entry name" value="IclR_C"/>
    <property type="match status" value="1"/>
</dbReference>
<dbReference type="SUPFAM" id="SSF46785">
    <property type="entry name" value="Winged helix' DNA-binding domain"/>
    <property type="match status" value="1"/>
</dbReference>
<feature type="domain" description="HTH iclR-type" evidence="4">
    <location>
        <begin position="5"/>
        <end position="66"/>
    </location>
</feature>
<dbReference type="GO" id="GO:0045892">
    <property type="term" value="P:negative regulation of DNA-templated transcription"/>
    <property type="evidence" value="ECO:0007669"/>
    <property type="project" value="TreeGrafter"/>
</dbReference>
<sequence length="252" mass="27510">MTYTVDAVQKAMELLFLVAEEGGNGVTELARRSGNTKARAFRLLTTLEECGLVRRQMPMATYSLGYRALIIGTAAQSQLNLIQIANEILETVGKECNESVLVRIRDGLETVCIAWWDAPHAVRVHNQLGTRRPLGVGASGKLLLAYSPQEVLDQVLGSDFKKFTDNTIVKRTDMKKELKKISEEGLSISESERTAEMVAVAAPVRDASGAVIASLSMSAPSSRVSRTNLKKHAEIITRSAQRFSEALGYVGQ</sequence>
<dbReference type="PANTHER" id="PTHR30136:SF35">
    <property type="entry name" value="HTH-TYPE TRANSCRIPTIONAL REGULATOR RV1719"/>
    <property type="match status" value="1"/>
</dbReference>
<dbReference type="InterPro" id="IPR036388">
    <property type="entry name" value="WH-like_DNA-bd_sf"/>
</dbReference>
<reference evidence="7" key="1">
    <citation type="journal article" date="2020" name="MBio">
        <title>Horizontal gene transfer to a defensive symbiont with a reduced genome amongst a multipartite beetle microbiome.</title>
        <authorList>
            <person name="Waterworth S.C."/>
            <person name="Florez L.V."/>
            <person name="Rees E.R."/>
            <person name="Hertweck C."/>
            <person name="Kaltenpoth M."/>
            <person name="Kwan J.C."/>
        </authorList>
    </citation>
    <scope>NUCLEOTIDE SEQUENCE [LARGE SCALE GENOMIC DNA]</scope>
</reference>
<dbReference type="PANTHER" id="PTHR30136">
    <property type="entry name" value="HELIX-TURN-HELIX TRANSCRIPTIONAL REGULATOR, ICLR FAMILY"/>
    <property type="match status" value="1"/>
</dbReference>